<sequence length="387" mass="46053">MPGKAKRKFVGENIRISRSVTQQLRHMMPALKPGYTAQDILEAYKRYYPFEWNEIVERQRQYEEKDQFLRKVGKKIRYKPLSPESFFFSLQKVKHVLSKGYREKHSSIYSENERFEYELQFGRKRDAAISKRKRRVENNTRNIQKVDPGFIDALVYAYHRKGNTTSDKLEILREISKYECKKTDEFLWKINDSERNNEIRDLAFIQLQKTGHYVKLRKGFKGKKKSYMTEKSDLIGTPEALAERLSKSKSVQNIKQYDIFVSHSYQDKAVVERIVRGANDAGMNCYVDWTADDDFLKRSMVSDYTREVLRARMRKSRYLLFLSSEKSRASDWVSFELDYYKTQVKRPIYMILLDGEDIHGFDVIKEDEIARLNVLQQEKESNKYNIT</sequence>
<dbReference type="Gene3D" id="3.40.50.10140">
    <property type="entry name" value="Toll/interleukin-1 receptor homology (TIR) domain"/>
    <property type="match status" value="1"/>
</dbReference>
<organism evidence="2 3">
    <name type="scientific">Butyrivibrio proteoclasticus</name>
    <dbReference type="NCBI Taxonomy" id="43305"/>
    <lineage>
        <taxon>Bacteria</taxon>
        <taxon>Bacillati</taxon>
        <taxon>Bacillota</taxon>
        <taxon>Clostridia</taxon>
        <taxon>Lachnospirales</taxon>
        <taxon>Lachnospiraceae</taxon>
        <taxon>Butyrivibrio</taxon>
    </lineage>
</organism>
<protein>
    <submittedName>
        <fullName evidence="2">TIR domain-containing protein</fullName>
    </submittedName>
</protein>
<dbReference type="GO" id="GO:0007165">
    <property type="term" value="P:signal transduction"/>
    <property type="evidence" value="ECO:0007669"/>
    <property type="project" value="InterPro"/>
</dbReference>
<name>A0A1I5PRU7_9FIRM</name>
<dbReference type="InterPro" id="IPR035897">
    <property type="entry name" value="Toll_tir_struct_dom_sf"/>
</dbReference>
<dbReference type="AlphaFoldDB" id="A0A1I5PRU7"/>
<feature type="domain" description="TIR" evidence="1">
    <location>
        <begin position="259"/>
        <end position="356"/>
    </location>
</feature>
<evidence type="ECO:0000259" key="1">
    <source>
        <dbReference type="Pfam" id="PF13676"/>
    </source>
</evidence>
<dbReference type="InterPro" id="IPR000157">
    <property type="entry name" value="TIR_dom"/>
</dbReference>
<accession>A0A1I5PRU7</accession>
<dbReference type="SUPFAM" id="SSF52200">
    <property type="entry name" value="Toll/Interleukin receptor TIR domain"/>
    <property type="match status" value="1"/>
</dbReference>
<evidence type="ECO:0000313" key="2">
    <source>
        <dbReference type="EMBL" id="SFP36699.1"/>
    </source>
</evidence>
<dbReference type="EMBL" id="FOXO01000001">
    <property type="protein sequence ID" value="SFP36699.1"/>
    <property type="molecule type" value="Genomic_DNA"/>
</dbReference>
<reference evidence="3" key="1">
    <citation type="submission" date="2016-10" db="EMBL/GenBank/DDBJ databases">
        <authorList>
            <person name="Varghese N."/>
            <person name="Submissions S."/>
        </authorList>
    </citation>
    <scope>NUCLEOTIDE SEQUENCE [LARGE SCALE GENOMIC DNA]</scope>
    <source>
        <strain evidence="3">P18</strain>
    </source>
</reference>
<dbReference type="Pfam" id="PF13676">
    <property type="entry name" value="TIR_2"/>
    <property type="match status" value="1"/>
</dbReference>
<evidence type="ECO:0000313" key="3">
    <source>
        <dbReference type="Proteomes" id="UP000182624"/>
    </source>
</evidence>
<dbReference type="RefSeq" id="WP_074882854.1">
    <property type="nucleotide sequence ID" value="NZ_FOXO01000001.1"/>
</dbReference>
<keyword evidence="3" id="KW-1185">Reference proteome</keyword>
<dbReference type="Proteomes" id="UP000182624">
    <property type="component" value="Unassembled WGS sequence"/>
</dbReference>
<dbReference type="OrthoDB" id="9810385at2"/>
<proteinExistence type="predicted"/>
<gene>
    <name evidence="2" type="ORF">SAMN04487928_101116</name>
</gene>